<keyword evidence="1" id="KW-0732">Signal</keyword>
<feature type="signal peptide" evidence="1">
    <location>
        <begin position="1"/>
        <end position="20"/>
    </location>
</feature>
<organism evidence="2 3">
    <name type="scientific">Stutzerimonas stutzeri</name>
    <name type="common">Pseudomonas stutzeri</name>
    <dbReference type="NCBI Taxonomy" id="316"/>
    <lineage>
        <taxon>Bacteria</taxon>
        <taxon>Pseudomonadati</taxon>
        <taxon>Pseudomonadota</taxon>
        <taxon>Gammaproteobacteria</taxon>
        <taxon>Pseudomonadales</taxon>
        <taxon>Pseudomonadaceae</taxon>
        <taxon>Stutzerimonas</taxon>
    </lineage>
</organism>
<dbReference type="AlphaFoldDB" id="A0A6I6LPZ9"/>
<reference evidence="2 3" key="1">
    <citation type="submission" date="2019-12" db="EMBL/GenBank/DDBJ databases">
        <title>Complete genome sequence of Pseudomonas stutzeri.</title>
        <authorList>
            <person name="Lim S.R."/>
            <person name="Kim J.H."/>
        </authorList>
    </citation>
    <scope>NUCLEOTIDE SEQUENCE [LARGE SCALE GENOMIC DNA]</scope>
    <source>
        <strain evidence="2 3">PM101005</strain>
    </source>
</reference>
<proteinExistence type="predicted"/>
<evidence type="ECO:0008006" key="4">
    <source>
        <dbReference type="Google" id="ProtNLM"/>
    </source>
</evidence>
<dbReference type="InterPro" id="IPR011042">
    <property type="entry name" value="6-blade_b-propeller_TolB-like"/>
</dbReference>
<dbReference type="OrthoDB" id="6950397at2"/>
<dbReference type="EMBL" id="CP046902">
    <property type="protein sequence ID" value="QGZ32588.1"/>
    <property type="molecule type" value="Genomic_DNA"/>
</dbReference>
<gene>
    <name evidence="2" type="ORF">GQA94_03325</name>
</gene>
<feature type="chain" id="PRO_5026305278" description="Strictosidine synthase conserved region domain-containing protein" evidence="1">
    <location>
        <begin position="21"/>
        <end position="271"/>
    </location>
</feature>
<sequence length="271" mass="29970">MIGVLIVLALALAFPAWRHLAPVTAETGWTHSVYRDSIERVSALAKDDRNELYATQEYHGGKGTVLLQQADGRFIQVMQGLSKPDGLLSYRGGLAISQEGGNLPVLWMHGGQTSNLLLGQGVEQLASDGHYLYAIEDQSSGRLLRFDPQSGKTVVLRDGLNEAEAVTVCPDGQLFYAEKTRGWVKRLKEDGADETVWSGLNQPGYLLCTEEGLWVSEDATHMARLLLMDKSGTQHVVLDHLRSPQTLLPVAPRRYLLAEQGRNRILELNRL</sequence>
<protein>
    <recommendedName>
        <fullName evidence="4">Strictosidine synthase conserved region domain-containing protein</fullName>
    </recommendedName>
</protein>
<name>A0A6I6LPZ9_STUST</name>
<evidence type="ECO:0000313" key="2">
    <source>
        <dbReference type="EMBL" id="QGZ32588.1"/>
    </source>
</evidence>
<accession>A0A6I6LPZ9</accession>
<evidence type="ECO:0000313" key="3">
    <source>
        <dbReference type="Proteomes" id="UP000438983"/>
    </source>
</evidence>
<evidence type="ECO:0000256" key="1">
    <source>
        <dbReference type="SAM" id="SignalP"/>
    </source>
</evidence>
<dbReference type="SUPFAM" id="SSF101898">
    <property type="entry name" value="NHL repeat"/>
    <property type="match status" value="1"/>
</dbReference>
<dbReference type="Gene3D" id="2.120.10.30">
    <property type="entry name" value="TolB, C-terminal domain"/>
    <property type="match status" value="1"/>
</dbReference>
<dbReference type="Proteomes" id="UP000438983">
    <property type="component" value="Chromosome"/>
</dbReference>